<evidence type="ECO:0000313" key="8">
    <source>
        <dbReference type="EMBL" id="CAK7262895.1"/>
    </source>
</evidence>
<feature type="transmembrane region" description="Helical" evidence="6">
    <location>
        <begin position="334"/>
        <end position="354"/>
    </location>
</feature>
<evidence type="ECO:0000256" key="1">
    <source>
        <dbReference type="ARBA" id="ARBA00004141"/>
    </source>
</evidence>
<sequence>MDEIAYMFLGGPDDDPPDEEIIAPASVQSSSSGGNANKTGHNGHPRLEAVGEVDDDPSQLTSTPVSPTPYTTRKRRGFRDFLSKANIQDQLLDKLFQQVIPIDNSHTGEDDADLGYGDPSFGAPPAVVDGVVDTGPAHAVAVDFDEFAEPPKKPRPGFSVAIMSANFRRFNARIGVVFRFQKKIERLLTWRRTSHTISFLGVYTFVCLDPYLLTLAPLVVLLLGVLIPGFIARHPGTSTTDTPSLALPSEYYARGPPLAPPRTVKPVKELSRDFFHNMGDLQNSMEDFSVGHDKIVQMIMPATNFADEAYSSAVFVVLCLAATLLSVAAHLLPWRFLFLVGGWVAVLGNHPAVARQIRIYKKSMTTPPTAAAPAPVADKATNSQATATLEEKRPAAASAASLWNAWVSNDIILDEAPETREVEIFELQRRSAEAAEWEPWVFSPSPYDPLSQPRLNANANAASASVSAFALGLGSGGRPLGARYFEDVLPPQGWEWSEKKWALDLWSRDWVEERIITGVEVETEGERWVYDMFTEHEQQRQQQNQLAAAAAASGSSGYGNSDFYADSTGLHPPTTAYRPPRRPLGPSWEEGEEGLGRRGEWRRRRWVRMVKRKKITATM</sequence>
<keyword evidence="4 6" id="KW-0472">Membrane</keyword>
<feature type="transmembrane region" description="Helical" evidence="6">
    <location>
        <begin position="211"/>
        <end position="231"/>
    </location>
</feature>
<dbReference type="Pfam" id="PF06398">
    <property type="entry name" value="Pex24p"/>
    <property type="match status" value="1"/>
</dbReference>
<evidence type="ECO:0000259" key="7">
    <source>
        <dbReference type="Pfam" id="PF06398"/>
    </source>
</evidence>
<feature type="transmembrane region" description="Helical" evidence="6">
    <location>
        <begin position="309"/>
        <end position="328"/>
    </location>
</feature>
<feature type="region of interest" description="Disordered" evidence="5">
    <location>
        <begin position="1"/>
        <end position="73"/>
    </location>
</feature>
<dbReference type="InterPro" id="IPR010482">
    <property type="entry name" value="TECPR1-like_DysF"/>
</dbReference>
<dbReference type="InterPro" id="IPR052816">
    <property type="entry name" value="Peroxisomal_Membrane_PEX28-32"/>
</dbReference>
<comment type="subcellular location">
    <subcellularLocation>
        <location evidence="1">Membrane</location>
        <topology evidence="1">Multi-pass membrane protein</topology>
    </subcellularLocation>
</comment>
<evidence type="ECO:0000256" key="5">
    <source>
        <dbReference type="SAM" id="MobiDB-lite"/>
    </source>
</evidence>
<dbReference type="PANTHER" id="PTHR28304">
    <property type="entry name" value="PEROXISOMAL MEMBRANE PROTEIN PEX29"/>
    <property type="match status" value="1"/>
</dbReference>
<keyword evidence="2 6" id="KW-0812">Transmembrane</keyword>
<feature type="compositionally biased region" description="Acidic residues" evidence="5">
    <location>
        <begin position="12"/>
        <end position="21"/>
    </location>
</feature>
<proteinExistence type="predicted"/>
<evidence type="ECO:0000256" key="4">
    <source>
        <dbReference type="ARBA" id="ARBA00023136"/>
    </source>
</evidence>
<reference evidence="8 9" key="1">
    <citation type="submission" date="2024-01" db="EMBL/GenBank/DDBJ databases">
        <authorList>
            <person name="Allen C."/>
            <person name="Tagirdzhanova G."/>
        </authorList>
    </citation>
    <scope>NUCLEOTIDE SEQUENCE [LARGE SCALE GENOMIC DNA]</scope>
    <source>
        <strain evidence="8 9">CBS 573.63</strain>
    </source>
</reference>
<dbReference type="PANTHER" id="PTHR28304:SF2">
    <property type="entry name" value="PEROXISOMAL MEMBRANE PROTEIN PEX29"/>
    <property type="match status" value="1"/>
</dbReference>
<accession>A0ABP0D3V1</accession>
<comment type="caution">
    <text evidence="8">The sequence shown here is derived from an EMBL/GenBank/DDBJ whole genome shotgun (WGS) entry which is preliminary data.</text>
</comment>
<keyword evidence="3 6" id="KW-1133">Transmembrane helix</keyword>
<gene>
    <name evidence="8" type="primary">PEX29</name>
    <name evidence="8" type="ORF">SEPCBS57363_000279</name>
</gene>
<dbReference type="EMBL" id="CAWUOM010000002">
    <property type="protein sequence ID" value="CAK7262895.1"/>
    <property type="molecule type" value="Genomic_DNA"/>
</dbReference>
<evidence type="ECO:0000256" key="6">
    <source>
        <dbReference type="SAM" id="Phobius"/>
    </source>
</evidence>
<keyword evidence="9" id="KW-1185">Reference proteome</keyword>
<feature type="domain" description="TECPR1-like DysF" evidence="7">
    <location>
        <begin position="158"/>
        <end position="608"/>
    </location>
</feature>
<evidence type="ECO:0000313" key="9">
    <source>
        <dbReference type="Proteomes" id="UP001642501"/>
    </source>
</evidence>
<evidence type="ECO:0000256" key="3">
    <source>
        <dbReference type="ARBA" id="ARBA00022989"/>
    </source>
</evidence>
<evidence type="ECO:0000256" key="2">
    <source>
        <dbReference type="ARBA" id="ARBA00022692"/>
    </source>
</evidence>
<name>A0ABP0D3V1_9PEZI</name>
<protein>
    <submittedName>
        <fullName evidence="8">Peroxisome size and maintenance regulator</fullName>
    </submittedName>
</protein>
<feature type="compositionally biased region" description="Polar residues" evidence="5">
    <location>
        <begin position="26"/>
        <end position="40"/>
    </location>
</feature>
<feature type="region of interest" description="Disordered" evidence="5">
    <location>
        <begin position="562"/>
        <end position="598"/>
    </location>
</feature>
<dbReference type="Proteomes" id="UP001642501">
    <property type="component" value="Unassembled WGS sequence"/>
</dbReference>
<organism evidence="8 9">
    <name type="scientific">Sporothrix epigloea</name>
    <dbReference type="NCBI Taxonomy" id="1892477"/>
    <lineage>
        <taxon>Eukaryota</taxon>
        <taxon>Fungi</taxon>
        <taxon>Dikarya</taxon>
        <taxon>Ascomycota</taxon>
        <taxon>Pezizomycotina</taxon>
        <taxon>Sordariomycetes</taxon>
        <taxon>Sordariomycetidae</taxon>
        <taxon>Ophiostomatales</taxon>
        <taxon>Ophiostomataceae</taxon>
        <taxon>Sporothrix</taxon>
    </lineage>
</organism>
<feature type="compositionally biased region" description="Low complexity" evidence="5">
    <location>
        <begin position="61"/>
        <end position="71"/>
    </location>
</feature>